<organism evidence="1 2">
    <name type="scientific">Sulfurimonas diazotrophicus</name>
    <dbReference type="NCBI Taxonomy" id="3131939"/>
    <lineage>
        <taxon>Bacteria</taxon>
        <taxon>Pseudomonadati</taxon>
        <taxon>Campylobacterota</taxon>
        <taxon>Epsilonproteobacteria</taxon>
        <taxon>Campylobacterales</taxon>
        <taxon>Sulfurimonadaceae</taxon>
        <taxon>Sulfurimonas</taxon>
    </lineage>
</organism>
<accession>A0ABZ3HAK5</accession>
<dbReference type="PROSITE" id="PS51257">
    <property type="entry name" value="PROKAR_LIPOPROTEIN"/>
    <property type="match status" value="1"/>
</dbReference>
<evidence type="ECO:0000313" key="1">
    <source>
        <dbReference type="EMBL" id="XAU15249.1"/>
    </source>
</evidence>
<name>A0ABZ3HAK5_9BACT</name>
<evidence type="ECO:0000313" key="2">
    <source>
        <dbReference type="Proteomes" id="UP001447842"/>
    </source>
</evidence>
<dbReference type="Proteomes" id="UP001447842">
    <property type="component" value="Chromosome"/>
</dbReference>
<proteinExistence type="predicted"/>
<dbReference type="RefSeq" id="WP_345970320.1">
    <property type="nucleotide sequence ID" value="NZ_CP147920.1"/>
</dbReference>
<reference evidence="1 2" key="1">
    <citation type="submission" date="2024-03" db="EMBL/GenBank/DDBJ databases">
        <title>Sulfurimonas sp. HSL3-1.</title>
        <authorList>
            <person name="Wang S."/>
        </authorList>
    </citation>
    <scope>NUCLEOTIDE SEQUENCE [LARGE SCALE GENOMIC DNA]</scope>
    <source>
        <strain evidence="1 2">HSL3-1</strain>
    </source>
</reference>
<evidence type="ECO:0008006" key="3">
    <source>
        <dbReference type="Google" id="ProtNLM"/>
    </source>
</evidence>
<dbReference type="EMBL" id="CP147920">
    <property type="protein sequence ID" value="XAU15249.1"/>
    <property type="molecule type" value="Genomic_DNA"/>
</dbReference>
<keyword evidence="2" id="KW-1185">Reference proteome</keyword>
<gene>
    <name evidence="1" type="ORF">WCY31_00800</name>
</gene>
<protein>
    <recommendedName>
        <fullName evidence="3">Glycine zipper 2TM domain-containing protein</fullName>
    </recommendedName>
</protein>
<sequence length="149" mass="15582">MRSFLIVATALMLVLGGCATRQGADYDGRTYRQVKHYLVGVVVEERPVRISDDGSGAFIGALIGAIFGSTVGRGPGRGLATLGGGLAGAYVGGAAGQSNAQELTVRLDSGEHIVIVAKGELRFLPGDRVKIIKQGNTVERVDRLPNSPY</sequence>